<comment type="caution">
    <text evidence="2">The sequence shown here is derived from an EMBL/GenBank/DDBJ whole genome shotgun (WGS) entry which is preliminary data.</text>
</comment>
<dbReference type="PANTHER" id="PTHR35509:SF4">
    <property type="entry name" value="DUF1995 DOMAIN-CONTAINING PROTEIN"/>
    <property type="match status" value="1"/>
</dbReference>
<reference evidence="2 3" key="1">
    <citation type="journal article" date="2024" name="Nat. Commun.">
        <title>Phylogenomics reveals the evolutionary origins of lichenization in chlorophyte algae.</title>
        <authorList>
            <person name="Puginier C."/>
            <person name="Libourel C."/>
            <person name="Otte J."/>
            <person name="Skaloud P."/>
            <person name="Haon M."/>
            <person name="Grisel S."/>
            <person name="Petersen M."/>
            <person name="Berrin J.G."/>
            <person name="Delaux P.M."/>
            <person name="Dal Grande F."/>
            <person name="Keller J."/>
        </authorList>
    </citation>
    <scope>NUCLEOTIDE SEQUENCE [LARGE SCALE GENOMIC DNA]</scope>
    <source>
        <strain evidence="2 3">SAG 245.80</strain>
    </source>
</reference>
<name>A0AAW1QVD2_9CHLO</name>
<evidence type="ECO:0000313" key="3">
    <source>
        <dbReference type="Proteomes" id="UP001445335"/>
    </source>
</evidence>
<accession>A0AAW1QVD2</accession>
<evidence type="ECO:0000313" key="2">
    <source>
        <dbReference type="EMBL" id="KAK9825457.1"/>
    </source>
</evidence>
<evidence type="ECO:0000259" key="1">
    <source>
        <dbReference type="Pfam" id="PF09353"/>
    </source>
</evidence>
<dbReference type="PANTHER" id="PTHR35509">
    <property type="entry name" value="DOMAIN PROTEIN, PUTATIVE (DUF1995)-RELATED"/>
    <property type="match status" value="1"/>
</dbReference>
<gene>
    <name evidence="2" type="ORF">WJX81_003422</name>
</gene>
<dbReference type="AlphaFoldDB" id="A0AAW1QVD2"/>
<protein>
    <recommendedName>
        <fullName evidence="1">DUF1995 domain-containing protein</fullName>
    </recommendedName>
</protein>
<dbReference type="InterPro" id="IPR018962">
    <property type="entry name" value="DUF1995"/>
</dbReference>
<organism evidence="2 3">
    <name type="scientific">Elliptochloris bilobata</name>
    <dbReference type="NCBI Taxonomy" id="381761"/>
    <lineage>
        <taxon>Eukaryota</taxon>
        <taxon>Viridiplantae</taxon>
        <taxon>Chlorophyta</taxon>
        <taxon>core chlorophytes</taxon>
        <taxon>Trebouxiophyceae</taxon>
        <taxon>Trebouxiophyceae incertae sedis</taxon>
        <taxon>Elliptochloris clade</taxon>
        <taxon>Elliptochloris</taxon>
    </lineage>
</organism>
<feature type="domain" description="DUF1995" evidence="1">
    <location>
        <begin position="18"/>
        <end position="222"/>
    </location>
</feature>
<dbReference type="EMBL" id="JALJOU010000073">
    <property type="protein sequence ID" value="KAK9825457.1"/>
    <property type="molecule type" value="Genomic_DNA"/>
</dbReference>
<keyword evidence="3" id="KW-1185">Reference proteome</keyword>
<dbReference type="InterPro" id="IPR053021">
    <property type="entry name" value="Chloroplast_ADK"/>
</dbReference>
<dbReference type="Proteomes" id="UP001445335">
    <property type="component" value="Unassembled WGS sequence"/>
</dbReference>
<proteinExistence type="predicted"/>
<sequence>MQSGWEHEAQTTSRVYLPKGPEQVVEQAKLAVQRAWQDGMRRQSLELLLPLIGATDLDDWPGGVRQQAKAAMPMVESLLRELKQAPDLQGPLRGEVIDQGDAVSAWTGDNLAAVLFPTAETLRQVREIAEARSQGLVLLVNAQWQGGQAISDFGVGPWRRRTEAFLGSFTETYSLRQFRIFGDNVRLLKAYPNDWQVWLAREDGEPECISTQATKPTYRELETLLRATEGSNSGLTWVQRLQSEFAFNKKALDR</sequence>
<dbReference type="Pfam" id="PF09353">
    <property type="entry name" value="DUF1995"/>
    <property type="match status" value="1"/>
</dbReference>